<reference evidence="5" key="1">
    <citation type="submission" date="2020-10" db="EMBL/GenBank/DDBJ databases">
        <title>Chromosome-scale genome assembly of the Allis shad, Alosa alosa.</title>
        <authorList>
            <person name="Margot Z."/>
            <person name="Christophe K."/>
            <person name="Cabau C."/>
            <person name="Louis A."/>
            <person name="Berthelot C."/>
            <person name="Parey E."/>
            <person name="Roest Crollius H."/>
            <person name="Montfort J."/>
            <person name="Robinson-Rechavi M."/>
            <person name="Bucao C."/>
            <person name="Bouchez O."/>
            <person name="Gislard M."/>
            <person name="Lluch J."/>
            <person name="Milhes M."/>
            <person name="Lampietro C."/>
            <person name="Lopez Roques C."/>
            <person name="Donnadieu C."/>
            <person name="Braasch I."/>
            <person name="Desvignes T."/>
            <person name="Postlethwait J."/>
            <person name="Bobe J."/>
            <person name="Guiguen Y."/>
        </authorList>
    </citation>
    <scope>NUCLEOTIDE SEQUENCE</scope>
    <source>
        <strain evidence="5">M-15738</strain>
        <tissue evidence="5">Blood</tissue>
    </source>
</reference>
<dbReference type="InterPro" id="IPR036860">
    <property type="entry name" value="SH2_dom_sf"/>
</dbReference>
<dbReference type="GO" id="GO:0005737">
    <property type="term" value="C:cytoplasm"/>
    <property type="evidence" value="ECO:0007669"/>
    <property type="project" value="UniProtKB-ARBA"/>
</dbReference>
<accession>A0AAV6H2M7</accession>
<keyword evidence="1 2" id="KW-0727">SH2 domain</keyword>
<name>A0AAV6H2M7_9TELE</name>
<dbReference type="AlphaFoldDB" id="A0AAV6H2M7"/>
<dbReference type="SUPFAM" id="SSF55550">
    <property type="entry name" value="SH2 domain"/>
    <property type="match status" value="1"/>
</dbReference>
<dbReference type="PROSITE" id="PS50001">
    <property type="entry name" value="SH2"/>
    <property type="match status" value="1"/>
</dbReference>
<dbReference type="PANTHER" id="PTHR14098">
    <property type="entry name" value="SH2 DOMAIN CONTAINING PROTEIN"/>
    <property type="match status" value="1"/>
</dbReference>
<dbReference type="PANTHER" id="PTHR14098:SF17">
    <property type="entry name" value="B-CELL LINKER PROTEIN"/>
    <property type="match status" value="1"/>
</dbReference>
<gene>
    <name evidence="5" type="ORF">AALO_G00071530</name>
</gene>
<sequence length="411" mass="45392">MTITETSEEPLTMSFFDKFKKHSAPPAPPKRIENNSGYGWPEDEFDEDGDTYEAPPCERPAVKMPTRPPEENVYLDGGFSGRASNPVVPTRQAAPPPRPTKSKNAKPVSVPVEPEDFYIDPNIKPPEIDRKEKPGKKSSGPRKSAPPPARPPPLTTPHEEDDVYLDPNEGQGEGDDLYLEPAAASTPPPREPAAWKPTNKAAVPPPSRRELPPTLTKPPIPRSGTLPSSDIRAVPPPELRRSTFPSKMPPPTPVHKPTLPSGFKEPKPCPPPPPTQSPAPHPSARAVSATESEESSLEGREWFAGNCDRKTAEDLLLRISKDGAFLVRRSSAQNFRQPYTLVVLYRQKVYNIPVRFIEETNGYALGKEGKKNDEVFSGLQEIISHHKNNPLLLIDRQSQAKHTTYLTQAAR</sequence>
<dbReference type="GO" id="GO:0035556">
    <property type="term" value="P:intracellular signal transduction"/>
    <property type="evidence" value="ECO:0007669"/>
    <property type="project" value="TreeGrafter"/>
</dbReference>
<feature type="compositionally biased region" description="Pro residues" evidence="3">
    <location>
        <begin position="144"/>
        <end position="155"/>
    </location>
</feature>
<dbReference type="SMART" id="SM00252">
    <property type="entry name" value="SH2"/>
    <property type="match status" value="1"/>
</dbReference>
<dbReference type="InterPro" id="IPR000980">
    <property type="entry name" value="SH2"/>
</dbReference>
<dbReference type="EMBL" id="JADWDJ010000005">
    <property type="protein sequence ID" value="KAG5281385.1"/>
    <property type="molecule type" value="Genomic_DNA"/>
</dbReference>
<comment type="caution">
    <text evidence="5">The sequence shown here is derived from an EMBL/GenBank/DDBJ whole genome shotgun (WGS) entry which is preliminary data.</text>
</comment>
<dbReference type="Pfam" id="PF00017">
    <property type="entry name" value="SH2"/>
    <property type="match status" value="1"/>
</dbReference>
<evidence type="ECO:0000313" key="5">
    <source>
        <dbReference type="EMBL" id="KAG5281385.1"/>
    </source>
</evidence>
<dbReference type="FunFam" id="3.30.505.10:FF:000016">
    <property type="entry name" value="B-cell linker protein isoform 2"/>
    <property type="match status" value="1"/>
</dbReference>
<dbReference type="Proteomes" id="UP000823561">
    <property type="component" value="Chromosome 5"/>
</dbReference>
<evidence type="ECO:0000256" key="1">
    <source>
        <dbReference type="ARBA" id="ARBA00022999"/>
    </source>
</evidence>
<feature type="compositionally biased region" description="Acidic residues" evidence="3">
    <location>
        <begin position="41"/>
        <end position="51"/>
    </location>
</feature>
<dbReference type="GO" id="GO:0007169">
    <property type="term" value="P:cell surface receptor protein tyrosine kinase signaling pathway"/>
    <property type="evidence" value="ECO:0007669"/>
    <property type="project" value="TreeGrafter"/>
</dbReference>
<protein>
    <recommendedName>
        <fullName evidence="4">SH2 domain-containing protein</fullName>
    </recommendedName>
</protein>
<feature type="compositionally biased region" description="Pro residues" evidence="3">
    <location>
        <begin position="268"/>
        <end position="281"/>
    </location>
</feature>
<keyword evidence="6" id="KW-1185">Reference proteome</keyword>
<evidence type="ECO:0000256" key="3">
    <source>
        <dbReference type="SAM" id="MobiDB-lite"/>
    </source>
</evidence>
<evidence type="ECO:0000259" key="4">
    <source>
        <dbReference type="PROSITE" id="PS50001"/>
    </source>
</evidence>
<evidence type="ECO:0000256" key="2">
    <source>
        <dbReference type="PROSITE-ProRule" id="PRU00191"/>
    </source>
</evidence>
<proteinExistence type="predicted"/>
<feature type="region of interest" description="Disordered" evidence="3">
    <location>
        <begin position="1"/>
        <end position="301"/>
    </location>
</feature>
<feature type="domain" description="SH2" evidence="4">
    <location>
        <begin position="302"/>
        <end position="410"/>
    </location>
</feature>
<evidence type="ECO:0000313" key="6">
    <source>
        <dbReference type="Proteomes" id="UP000823561"/>
    </source>
</evidence>
<dbReference type="PRINTS" id="PR00401">
    <property type="entry name" value="SH2DOMAIN"/>
</dbReference>
<dbReference type="Gene3D" id="3.30.505.10">
    <property type="entry name" value="SH2 domain"/>
    <property type="match status" value="1"/>
</dbReference>
<dbReference type="InterPro" id="IPR051751">
    <property type="entry name" value="Immunoreceptor_sig_adapters"/>
</dbReference>
<organism evidence="5 6">
    <name type="scientific">Alosa alosa</name>
    <name type="common">allis shad</name>
    <dbReference type="NCBI Taxonomy" id="278164"/>
    <lineage>
        <taxon>Eukaryota</taxon>
        <taxon>Metazoa</taxon>
        <taxon>Chordata</taxon>
        <taxon>Craniata</taxon>
        <taxon>Vertebrata</taxon>
        <taxon>Euteleostomi</taxon>
        <taxon>Actinopterygii</taxon>
        <taxon>Neopterygii</taxon>
        <taxon>Teleostei</taxon>
        <taxon>Clupei</taxon>
        <taxon>Clupeiformes</taxon>
        <taxon>Clupeoidei</taxon>
        <taxon>Clupeidae</taxon>
        <taxon>Alosa</taxon>
    </lineage>
</organism>